<feature type="region of interest" description="Disordered" evidence="6">
    <location>
        <begin position="883"/>
        <end position="908"/>
    </location>
</feature>
<dbReference type="SUPFAM" id="SSF57667">
    <property type="entry name" value="beta-beta-alpha zinc fingers"/>
    <property type="match status" value="11"/>
</dbReference>
<dbReference type="GO" id="GO:0008270">
    <property type="term" value="F:zinc ion binding"/>
    <property type="evidence" value="ECO:0007669"/>
    <property type="project" value="UniProtKB-KW"/>
</dbReference>
<keyword evidence="2" id="KW-0677">Repeat</keyword>
<sequence>MDESTPAEISEDTMGNKPNEGQTSCGKDADPSTGDTPNRVGVFCCRDCGEAFREEAAYLEHCSQHPQDNLYSDNQLDSGEKDRGTPYFCTMCSLSFVELSDFDLHMRSHEKIPQEDSGRSVNSGTVKQQTYECPDCGKCYGVLGYFLNHRRSHRPPSKSVFHDLEHLKKKSFQCESCGRNYSRASALDAHRRCHEEKLVKSKHRSPGDTSQMSEAVVEGKPSENQAENYSESPFKCACGKAFSALYRLKTHQRFSRNSQCSPEELNKKTKKGFSEFSCEECKKVFNGQIALFNHQRWHANQSDRASQKFPCEECGKVFMTLTFYYRHQRTAHSEETPSKSFLHQVCQLQKKSFECTDCGLKFSRASALHSHQLHHTDAFGETEKGGQTCADPSVQEKMPESGRSEMGHLQTPPEADVEQQSLCPASTAEESHMNESEDDMGSYEPGDFNVQVISASESEGEEVEDMTSDLELVCESDQELRDDADASFQNFLNKPELDLKIVQIDLEQVDELGVSTTRDVKNRERFECPECHRWFSSSSSLRMHRTWHGVRKKRHQIEGQSEEIYSCSTCGHQTSSFEEHCNHIQTHSDPSLDTDEFLQAEGLERKNLTCVECGETFTQFSALVAHQLEHPKRKPFQCPDCMVSYSHASNLFNHMKTCSVQTRKSPSDTKKEYNPNKTLLGPKVYHCEQCGKGFWSLGAYSHHKQSQTECADLRLRKGFTGSLHSVNGHARSLMKVACPVCGRKFRHKGIMALHMRKHENGNHKCELCDRSFRLFSSLLRHQVVHSDQLLPPPIKSFQHQVEQLQKNTYSCPDCGKLFSRAKALQFHLKSHGYETGHAPSSQGSTVKLEDLQCASCFAYFNNKVSLRAHMKLCVVRDGQGVRKTESSPNVDNVKMHSDNIDMRNQGSSDPLKIQTEVKNEVDSGEVKIDNDSLDDQTARKQKYRCQKCEKSFSVLRALNFHRRIHDDDNDSAARVDLEASALLRVHKQERHKKGSFDCSDCGRRFSTNAALGSHRRWHTEKKCSLSSTHHNVLNPEEDAQPQSNQIEQISSSGRVQASPPSARCKSEQSDSLEAADQQGDERLQHNPEHPDQNHNRTEASSTTSRTHKCPICSLTFAKARGLRAHDWQVHSKSTKGRKKILLIAEVEESASNNEQVNQKEDSSAVETVAVTINSSPVGKERPKTESPGKSITCLDCGKLYSCAGELLDHKKVCSEVKSDSKLETRPVEAISESSPPLSHVSEHTAKCFFKCNKCGKAFQTEEQLGTHKLKSKSRPYCCALCCHGFWTETQLQQHLAWHDEVRCRLPNEVRYRLSAALTPKPPKAHGIGKPLPSSPAKRASPDPAGQSQNSHKCQHCGKAFLSPAALQRHETEQCDHNNSFHCSFCPGTFRGIQELIDHHQDCMRNYERRSEAAVSSGEPEDLACLECGTTFFKESDLHQHYIEHARGY</sequence>
<dbReference type="PANTHER" id="PTHR24408:SF58">
    <property type="entry name" value="TRANSCRIPTION FACTOR (TFIIIA), PUTATIVE (AFU_ORTHOLOGUE AFUA_1G05150)-RELATED"/>
    <property type="match status" value="1"/>
</dbReference>
<dbReference type="Ensembl" id="ENSSFAT00005033747.1">
    <property type="protein sequence ID" value="ENSSFAP00005032593.1"/>
    <property type="gene ID" value="ENSSFAG00005016487.1"/>
</dbReference>
<dbReference type="GO" id="GO:0005634">
    <property type="term" value="C:nucleus"/>
    <property type="evidence" value="ECO:0007669"/>
    <property type="project" value="TreeGrafter"/>
</dbReference>
<feature type="domain" description="C2H2-type" evidence="7">
    <location>
        <begin position="276"/>
        <end position="303"/>
    </location>
</feature>
<evidence type="ECO:0000256" key="6">
    <source>
        <dbReference type="SAM" id="MobiDB-lite"/>
    </source>
</evidence>
<dbReference type="Gene3D" id="3.30.160.60">
    <property type="entry name" value="Classic Zinc Finger"/>
    <property type="match status" value="13"/>
</dbReference>
<dbReference type="GO" id="GO:0000981">
    <property type="term" value="F:DNA-binding transcription factor activity, RNA polymerase II-specific"/>
    <property type="evidence" value="ECO:0007669"/>
    <property type="project" value="TreeGrafter"/>
</dbReference>
<feature type="compositionally biased region" description="Basic and acidic residues" evidence="6">
    <location>
        <begin position="1079"/>
        <end position="1097"/>
    </location>
</feature>
<evidence type="ECO:0000256" key="2">
    <source>
        <dbReference type="ARBA" id="ARBA00022737"/>
    </source>
</evidence>
<feature type="domain" description="C2H2-type" evidence="7">
    <location>
        <begin position="996"/>
        <end position="1023"/>
    </location>
</feature>
<feature type="domain" description="C2H2-type" evidence="7">
    <location>
        <begin position="1249"/>
        <end position="1268"/>
    </location>
</feature>
<feature type="domain" description="C2H2-type" evidence="7">
    <location>
        <begin position="1107"/>
        <end position="1135"/>
    </location>
</feature>
<reference evidence="8" key="1">
    <citation type="submission" date="2019-06" db="EMBL/GenBank/DDBJ databases">
        <authorList>
            <consortium name="Wellcome Sanger Institute Data Sharing"/>
        </authorList>
    </citation>
    <scope>NUCLEOTIDE SEQUENCE [LARGE SCALE GENOMIC DNA]</scope>
</reference>
<feature type="domain" description="C2H2-type" evidence="7">
    <location>
        <begin position="943"/>
        <end position="970"/>
    </location>
</feature>
<dbReference type="SMART" id="SM00355">
    <property type="entry name" value="ZnF_C2H2"/>
    <property type="match status" value="25"/>
</dbReference>
<feature type="domain" description="C2H2-type" evidence="7">
    <location>
        <begin position="87"/>
        <end position="109"/>
    </location>
</feature>
<dbReference type="Pfam" id="PF00096">
    <property type="entry name" value="zf-C2H2"/>
    <property type="match status" value="8"/>
</dbReference>
<evidence type="ECO:0000259" key="7">
    <source>
        <dbReference type="PROSITE" id="PS50157"/>
    </source>
</evidence>
<feature type="region of interest" description="Disordered" evidence="6">
    <location>
        <begin position="1"/>
        <end position="34"/>
    </location>
</feature>
<dbReference type="Pfam" id="PF13912">
    <property type="entry name" value="zf-C2H2_6"/>
    <property type="match status" value="3"/>
</dbReference>
<feature type="domain" description="C2H2-type" evidence="7">
    <location>
        <begin position="1422"/>
        <end position="1448"/>
    </location>
</feature>
<evidence type="ECO:0000256" key="4">
    <source>
        <dbReference type="ARBA" id="ARBA00022833"/>
    </source>
</evidence>
<feature type="domain" description="C2H2-type" evidence="7">
    <location>
        <begin position="131"/>
        <end position="158"/>
    </location>
</feature>
<feature type="region of interest" description="Disordered" evidence="6">
    <location>
        <begin position="1317"/>
        <end position="1351"/>
    </location>
</feature>
<feature type="domain" description="C2H2-type" evidence="7">
    <location>
        <begin position="636"/>
        <end position="666"/>
    </location>
</feature>
<keyword evidence="4" id="KW-0862">Zinc</keyword>
<evidence type="ECO:0000256" key="5">
    <source>
        <dbReference type="PROSITE-ProRule" id="PRU00042"/>
    </source>
</evidence>
<feature type="region of interest" description="Disordered" evidence="6">
    <location>
        <begin position="196"/>
        <end position="228"/>
    </location>
</feature>
<dbReference type="OMA" id="GFWTESQ"/>
<dbReference type="InterPro" id="IPR013087">
    <property type="entry name" value="Znf_C2H2_type"/>
</dbReference>
<feature type="region of interest" description="Disordered" evidence="6">
    <location>
        <begin position="1031"/>
        <end position="1104"/>
    </location>
</feature>
<dbReference type="PROSITE" id="PS00028">
    <property type="entry name" value="ZINC_FINGER_C2H2_1"/>
    <property type="match status" value="17"/>
</dbReference>
<evidence type="ECO:0000256" key="3">
    <source>
        <dbReference type="ARBA" id="ARBA00022771"/>
    </source>
</evidence>
<feature type="domain" description="C2H2-type" evidence="7">
    <location>
        <begin position="1351"/>
        <end position="1381"/>
    </location>
</feature>
<feature type="domain" description="C2H2-type" evidence="7">
    <location>
        <begin position="809"/>
        <end position="836"/>
    </location>
</feature>
<feature type="domain" description="C2H2-type" evidence="7">
    <location>
        <begin position="43"/>
        <end position="70"/>
    </location>
</feature>
<feature type="domain" description="C2H2-type" evidence="7">
    <location>
        <begin position="736"/>
        <end position="763"/>
    </location>
</feature>
<dbReference type="Proteomes" id="UP000472267">
    <property type="component" value="Chromosome 11"/>
</dbReference>
<dbReference type="PROSITE" id="PS50157">
    <property type="entry name" value="ZINC_FINGER_C2H2_2"/>
    <property type="match status" value="20"/>
</dbReference>
<accession>A0A672HTL3</accession>
<feature type="compositionally biased region" description="Polar residues" evidence="6">
    <location>
        <begin position="1040"/>
        <end position="1059"/>
    </location>
</feature>
<name>A0A672HTL3_SALFA</name>
<feature type="domain" description="C2H2-type" evidence="7">
    <location>
        <begin position="172"/>
        <end position="194"/>
    </location>
</feature>
<keyword evidence="9" id="KW-1185">Reference proteome</keyword>
<protein>
    <submittedName>
        <fullName evidence="8">Zinc finger protein 629-like</fullName>
    </submittedName>
</protein>
<evidence type="ECO:0000313" key="8">
    <source>
        <dbReference type="Ensembl" id="ENSSFAP00005032593.1"/>
    </source>
</evidence>
<evidence type="ECO:0000256" key="1">
    <source>
        <dbReference type="ARBA" id="ARBA00022723"/>
    </source>
</evidence>
<evidence type="ECO:0000313" key="9">
    <source>
        <dbReference type="Proteomes" id="UP000472267"/>
    </source>
</evidence>
<feature type="domain" description="C2H2-type" evidence="7">
    <location>
        <begin position="608"/>
        <end position="635"/>
    </location>
</feature>
<feature type="domain" description="C2H2-type" evidence="7">
    <location>
        <begin position="309"/>
        <end position="337"/>
    </location>
</feature>
<feature type="region of interest" description="Disordered" evidence="6">
    <location>
        <begin position="381"/>
        <end position="443"/>
    </location>
</feature>
<proteinExistence type="predicted"/>
<feature type="domain" description="C2H2-type" evidence="7">
    <location>
        <begin position="353"/>
        <end position="376"/>
    </location>
</feature>
<keyword evidence="1" id="KW-0479">Metal-binding</keyword>
<feature type="compositionally biased region" description="Acidic residues" evidence="6">
    <location>
        <begin position="1"/>
        <end position="11"/>
    </location>
</feature>
<dbReference type="PANTHER" id="PTHR24408">
    <property type="entry name" value="ZINC FINGER PROTEIN"/>
    <property type="match status" value="1"/>
</dbReference>
<organism evidence="8 9">
    <name type="scientific">Salarias fasciatus</name>
    <name type="common">Jewelled blenny</name>
    <name type="synonym">Blennius fasciatus</name>
    <dbReference type="NCBI Taxonomy" id="181472"/>
    <lineage>
        <taxon>Eukaryota</taxon>
        <taxon>Metazoa</taxon>
        <taxon>Chordata</taxon>
        <taxon>Craniata</taxon>
        <taxon>Vertebrata</taxon>
        <taxon>Euteleostomi</taxon>
        <taxon>Actinopterygii</taxon>
        <taxon>Neopterygii</taxon>
        <taxon>Teleostei</taxon>
        <taxon>Neoteleostei</taxon>
        <taxon>Acanthomorphata</taxon>
        <taxon>Ovalentaria</taxon>
        <taxon>Blenniimorphae</taxon>
        <taxon>Blenniiformes</taxon>
        <taxon>Blennioidei</taxon>
        <taxon>Blenniidae</taxon>
        <taxon>Salariinae</taxon>
        <taxon>Salarias</taxon>
    </lineage>
</organism>
<dbReference type="GO" id="GO:0043565">
    <property type="term" value="F:sequence-specific DNA binding"/>
    <property type="evidence" value="ECO:0007669"/>
    <property type="project" value="TreeGrafter"/>
</dbReference>
<dbReference type="OrthoDB" id="6105938at2759"/>
<dbReference type="InterPro" id="IPR036236">
    <property type="entry name" value="Znf_C2H2_sf"/>
</dbReference>
<feature type="compositionally biased region" description="Basic and acidic residues" evidence="6">
    <location>
        <begin position="397"/>
        <end position="406"/>
    </location>
</feature>
<feature type="domain" description="C2H2-type" evidence="7">
    <location>
        <begin position="763"/>
        <end position="790"/>
    </location>
</feature>
<reference evidence="8" key="2">
    <citation type="submission" date="2025-08" db="UniProtKB">
        <authorList>
            <consortium name="Ensembl"/>
        </authorList>
    </citation>
    <scope>IDENTIFICATION</scope>
</reference>
<reference evidence="8" key="3">
    <citation type="submission" date="2025-09" db="UniProtKB">
        <authorList>
            <consortium name="Ensembl"/>
        </authorList>
    </citation>
    <scope>IDENTIFICATION</scope>
</reference>
<keyword evidence="3 5" id="KW-0863">Zinc-finger</keyword>
<dbReference type="InParanoid" id="A0A672HTL3"/>
<feature type="domain" description="C2H2-type" evidence="7">
    <location>
        <begin position="685"/>
        <end position="708"/>
    </location>
</feature>
<feature type="domain" description="C2H2-type" evidence="7">
    <location>
        <begin position="526"/>
        <end position="553"/>
    </location>
</feature>
<gene>
    <name evidence="8" type="primary">si:ch211-261d7.6</name>
</gene>